<name>A0A212TGN6_9MICO</name>
<evidence type="ECO:0000313" key="3">
    <source>
        <dbReference type="EMBL" id="SNC65182.1"/>
    </source>
</evidence>
<accession>A0A212TGN6</accession>
<dbReference type="EMBL" id="FYEZ01000001">
    <property type="protein sequence ID" value="SNC65182.1"/>
    <property type="molecule type" value="Genomic_DNA"/>
</dbReference>
<feature type="transmembrane region" description="Helical" evidence="2">
    <location>
        <begin position="157"/>
        <end position="174"/>
    </location>
</feature>
<evidence type="ECO:0000313" key="4">
    <source>
        <dbReference type="Proteomes" id="UP000198122"/>
    </source>
</evidence>
<feature type="compositionally biased region" description="Low complexity" evidence="1">
    <location>
        <begin position="251"/>
        <end position="287"/>
    </location>
</feature>
<protein>
    <submittedName>
        <fullName evidence="3">Uncharacterized protein</fullName>
    </submittedName>
</protein>
<organism evidence="3 4">
    <name type="scientific">Kytococcus aerolatus</name>
    <dbReference type="NCBI Taxonomy" id="592308"/>
    <lineage>
        <taxon>Bacteria</taxon>
        <taxon>Bacillati</taxon>
        <taxon>Actinomycetota</taxon>
        <taxon>Actinomycetes</taxon>
        <taxon>Micrococcales</taxon>
        <taxon>Kytococcaceae</taxon>
        <taxon>Kytococcus</taxon>
    </lineage>
</organism>
<keyword evidence="2" id="KW-0812">Transmembrane</keyword>
<feature type="compositionally biased region" description="Basic and acidic residues" evidence="1">
    <location>
        <begin position="222"/>
        <end position="239"/>
    </location>
</feature>
<gene>
    <name evidence="3" type="ORF">SAMN05445756_1268</name>
</gene>
<evidence type="ECO:0000256" key="2">
    <source>
        <dbReference type="SAM" id="Phobius"/>
    </source>
</evidence>
<sequence length="368" mass="37766">MLENPFRKKTASERLAEGARSRFSAAAGATQGAGLSARDKGFEAADSVASTAKGAGDSLYAAIVPTIAGAFAAARSATARGVDEGVERSASRVSSGLESAPDQIDSARDWLVEDLLPRIQEMVDHAVDAKDEAADEDGALSALAGETVRKRPRKGGVLMLLGLALLGGAGYFWYTDEKRRQGDPWGKVRTVVEDPWAARNERRAVSAAANPGAGTLPSRHTTHTEQVDHTSAEGHHRTPSEAAAARAGTGPVSALATPATTSATPAGTVTTTTTTSTPAATTTTSAVGDAAQRPTGDGRQSVAPAGSGLGQDAATGPIATGHARSADEIAGDNAPTQSIPTVGERLNPRDQRPADNNPYLEDEADQRS</sequence>
<keyword evidence="2" id="KW-0472">Membrane</keyword>
<dbReference type="AlphaFoldDB" id="A0A212TGN6"/>
<proteinExistence type="predicted"/>
<dbReference type="RefSeq" id="WP_088818131.1">
    <property type="nucleotide sequence ID" value="NZ_FYEZ01000001.1"/>
</dbReference>
<dbReference type="OrthoDB" id="5149962at2"/>
<evidence type="ECO:0000256" key="1">
    <source>
        <dbReference type="SAM" id="MobiDB-lite"/>
    </source>
</evidence>
<keyword evidence="4" id="KW-1185">Reference proteome</keyword>
<dbReference type="Proteomes" id="UP000198122">
    <property type="component" value="Unassembled WGS sequence"/>
</dbReference>
<keyword evidence="2" id="KW-1133">Transmembrane helix</keyword>
<feature type="region of interest" description="Disordered" evidence="1">
    <location>
        <begin position="202"/>
        <end position="368"/>
    </location>
</feature>
<reference evidence="3 4" key="1">
    <citation type="submission" date="2017-06" db="EMBL/GenBank/DDBJ databases">
        <authorList>
            <person name="Kim H.J."/>
            <person name="Triplett B.A."/>
        </authorList>
    </citation>
    <scope>NUCLEOTIDE SEQUENCE [LARGE SCALE GENOMIC DNA]</scope>
    <source>
        <strain evidence="3 4">DSM 22179</strain>
    </source>
</reference>